<feature type="region of interest" description="Disordered" evidence="1">
    <location>
        <begin position="1"/>
        <end position="27"/>
    </location>
</feature>
<sequence>MTLYHEKRENAPAGGGNPRRQQKHEKTVMSCPDLATVDPSTPRSASIVKFL</sequence>
<evidence type="ECO:0000313" key="3">
    <source>
        <dbReference type="Proteomes" id="UP000024376"/>
    </source>
</evidence>
<accession>A0A024S4G4</accession>
<dbReference type="EMBL" id="KI911154">
    <property type="protein sequence ID" value="ETR99952.1"/>
    <property type="molecule type" value="Genomic_DNA"/>
</dbReference>
<dbReference type="HOGENOM" id="CLU_3108121_0_0_1"/>
<evidence type="ECO:0000313" key="2">
    <source>
        <dbReference type="EMBL" id="ETR99952.1"/>
    </source>
</evidence>
<dbReference type="Proteomes" id="UP000024376">
    <property type="component" value="Unassembled WGS sequence"/>
</dbReference>
<evidence type="ECO:0000256" key="1">
    <source>
        <dbReference type="SAM" id="MobiDB-lite"/>
    </source>
</evidence>
<organism evidence="2 3">
    <name type="scientific">Hypocrea jecorina (strain ATCC 56765 / BCRC 32924 / NRRL 11460 / Rut C-30)</name>
    <name type="common">Trichoderma reesei</name>
    <dbReference type="NCBI Taxonomy" id="1344414"/>
    <lineage>
        <taxon>Eukaryota</taxon>
        <taxon>Fungi</taxon>
        <taxon>Dikarya</taxon>
        <taxon>Ascomycota</taxon>
        <taxon>Pezizomycotina</taxon>
        <taxon>Sordariomycetes</taxon>
        <taxon>Hypocreomycetidae</taxon>
        <taxon>Hypocreales</taxon>
        <taxon>Hypocreaceae</taxon>
        <taxon>Trichoderma</taxon>
    </lineage>
</organism>
<dbReference type="AlphaFoldDB" id="A0A024S4G4"/>
<proteinExistence type="predicted"/>
<name>A0A024S4G4_HYPJR</name>
<feature type="compositionally biased region" description="Basic and acidic residues" evidence="1">
    <location>
        <begin position="1"/>
        <end position="10"/>
    </location>
</feature>
<protein>
    <submittedName>
        <fullName evidence="2">Uncharacterized protein</fullName>
    </submittedName>
</protein>
<reference evidence="3" key="1">
    <citation type="journal article" date="2013" name="Ind. Biotechnol.">
        <title>Comparative genomics analysis of Trichoderma reesei strains.</title>
        <authorList>
            <person name="Koike H."/>
            <person name="Aerts A."/>
            <person name="LaButti K."/>
            <person name="Grigoriev I.V."/>
            <person name="Baker S.E."/>
        </authorList>
    </citation>
    <scope>NUCLEOTIDE SEQUENCE [LARGE SCALE GENOMIC DNA]</scope>
    <source>
        <strain evidence="3">ATCC 56765 / BCRC 32924 / NRRL 11460 / Rut C-30</strain>
    </source>
</reference>
<feature type="region of interest" description="Disordered" evidence="1">
    <location>
        <begin position="32"/>
        <end position="51"/>
    </location>
</feature>
<dbReference type="KEGG" id="trr:M419DRAFT_124226"/>
<gene>
    <name evidence="2" type="ORF">M419DRAFT_124226</name>
</gene>